<organism evidence="1">
    <name type="scientific">Odontella aurita</name>
    <dbReference type="NCBI Taxonomy" id="265563"/>
    <lineage>
        <taxon>Eukaryota</taxon>
        <taxon>Sar</taxon>
        <taxon>Stramenopiles</taxon>
        <taxon>Ochrophyta</taxon>
        <taxon>Bacillariophyta</taxon>
        <taxon>Mediophyceae</taxon>
        <taxon>Biddulphiophycidae</taxon>
        <taxon>Eupodiscales</taxon>
        <taxon>Odontellaceae</taxon>
        <taxon>Odontella</taxon>
    </lineage>
</organism>
<dbReference type="Gene3D" id="3.90.1410.10">
    <property type="entry name" value="set domain protein methyltransferase, domain 1"/>
    <property type="match status" value="2"/>
</dbReference>
<dbReference type="AlphaFoldDB" id="A0A7S4N851"/>
<dbReference type="SUPFAM" id="SSF82199">
    <property type="entry name" value="SET domain"/>
    <property type="match status" value="1"/>
</dbReference>
<accession>A0A7S4N851</accession>
<sequence>MHTKFLAWCTERGISTPLTLLGSPQDPSYRYLAAPADSALAPGSTIVRAPLDACLIDDSLEGLAERVAREKSLGTTSEYAPYLDILPELDSPSVKAMPRFWAAERLGSVTDGGQLEARMREDERPRVDPWGLAIVNSRSNVLPGNLFSVTPLLDMLNHKPSVGTSGRVTDNGELQLTVDEPFLAGEEVFISYDQLANLDTLVNYGFVCEDNPFNVESIVVRMINQSPIPLAVEADGSISGATLAPLREVLATAEEFDRVRKDGEEDSSLLAFAVPVSDRNEEEVMAVIGAAVDDALYEAKGGAESAKDDLLVASYLKERARTMELGLSSIAKKFPELGY</sequence>
<dbReference type="InterPro" id="IPR050600">
    <property type="entry name" value="SETD3_SETD6_MTase"/>
</dbReference>
<dbReference type="InterPro" id="IPR046341">
    <property type="entry name" value="SET_dom_sf"/>
</dbReference>
<dbReference type="CDD" id="cd10527">
    <property type="entry name" value="SET_LSMT"/>
    <property type="match status" value="1"/>
</dbReference>
<dbReference type="GO" id="GO:0016279">
    <property type="term" value="F:protein-lysine N-methyltransferase activity"/>
    <property type="evidence" value="ECO:0007669"/>
    <property type="project" value="TreeGrafter"/>
</dbReference>
<proteinExistence type="predicted"/>
<reference evidence="1" key="1">
    <citation type="submission" date="2021-01" db="EMBL/GenBank/DDBJ databases">
        <authorList>
            <person name="Corre E."/>
            <person name="Pelletier E."/>
            <person name="Niang G."/>
            <person name="Scheremetjew M."/>
            <person name="Finn R."/>
            <person name="Kale V."/>
            <person name="Holt S."/>
            <person name="Cochrane G."/>
            <person name="Meng A."/>
            <person name="Brown T."/>
            <person name="Cohen L."/>
        </authorList>
    </citation>
    <scope>NUCLEOTIDE SEQUENCE</scope>
    <source>
        <strain evidence="1">Isolate 1302-5</strain>
    </source>
</reference>
<protein>
    <recommendedName>
        <fullName evidence="2">SET domain-containing protein</fullName>
    </recommendedName>
</protein>
<dbReference type="EMBL" id="HBKQ01046529">
    <property type="protein sequence ID" value="CAE2271219.1"/>
    <property type="molecule type" value="Transcribed_RNA"/>
</dbReference>
<dbReference type="PANTHER" id="PTHR13271">
    <property type="entry name" value="UNCHARACTERIZED PUTATIVE METHYLTRANSFERASE"/>
    <property type="match status" value="1"/>
</dbReference>
<dbReference type="PANTHER" id="PTHR13271:SF137">
    <property type="entry name" value="SET DOMAIN-CONTAINING PROTEIN"/>
    <property type="match status" value="1"/>
</dbReference>
<evidence type="ECO:0008006" key="2">
    <source>
        <dbReference type="Google" id="ProtNLM"/>
    </source>
</evidence>
<name>A0A7S4N851_9STRA</name>
<gene>
    <name evidence="1" type="ORF">OAUR00152_LOCUS32099</name>
</gene>
<evidence type="ECO:0000313" key="1">
    <source>
        <dbReference type="EMBL" id="CAE2271219.1"/>
    </source>
</evidence>